<evidence type="ECO:0000256" key="1">
    <source>
        <dbReference type="SAM" id="Coils"/>
    </source>
</evidence>
<evidence type="ECO:0000313" key="3">
    <source>
        <dbReference type="EMBL" id="KAK9146113.1"/>
    </source>
</evidence>
<dbReference type="Proteomes" id="UP001417504">
    <property type="component" value="Unassembled WGS sequence"/>
</dbReference>
<dbReference type="PANTHER" id="PTHR13690">
    <property type="entry name" value="TRANSCRIPTION FACTOR POSF21-RELATED"/>
    <property type="match status" value="1"/>
</dbReference>
<dbReference type="AlphaFoldDB" id="A0AAP0K536"/>
<proteinExistence type="predicted"/>
<accession>A0AAP0K536</accession>
<evidence type="ECO:0000256" key="2">
    <source>
        <dbReference type="SAM" id="MobiDB-lite"/>
    </source>
</evidence>
<feature type="coiled-coil region" evidence="1">
    <location>
        <begin position="11"/>
        <end position="80"/>
    </location>
</feature>
<organism evidence="3 4">
    <name type="scientific">Stephania japonica</name>
    <dbReference type="NCBI Taxonomy" id="461633"/>
    <lineage>
        <taxon>Eukaryota</taxon>
        <taxon>Viridiplantae</taxon>
        <taxon>Streptophyta</taxon>
        <taxon>Embryophyta</taxon>
        <taxon>Tracheophyta</taxon>
        <taxon>Spermatophyta</taxon>
        <taxon>Magnoliopsida</taxon>
        <taxon>Ranunculales</taxon>
        <taxon>Menispermaceae</taxon>
        <taxon>Menispermoideae</taxon>
        <taxon>Cissampelideae</taxon>
        <taxon>Stephania</taxon>
    </lineage>
</organism>
<name>A0AAP0K536_9MAGN</name>
<evidence type="ECO:0000313" key="4">
    <source>
        <dbReference type="Proteomes" id="UP001417504"/>
    </source>
</evidence>
<reference evidence="3 4" key="1">
    <citation type="submission" date="2024-01" db="EMBL/GenBank/DDBJ databases">
        <title>Genome assemblies of Stephania.</title>
        <authorList>
            <person name="Yang L."/>
        </authorList>
    </citation>
    <scope>NUCLEOTIDE SEQUENCE [LARGE SCALE GENOMIC DNA]</scope>
    <source>
        <strain evidence="3">QJT</strain>
        <tissue evidence="3">Leaf</tissue>
    </source>
</reference>
<dbReference type="PANTHER" id="PTHR13690:SF124">
    <property type="entry name" value="TRANSCRIPTION FACTOR RF2A"/>
    <property type="match status" value="1"/>
</dbReference>
<comment type="caution">
    <text evidence="3">The sequence shown here is derived from an EMBL/GenBank/DDBJ whole genome shotgun (WGS) entry which is preliminary data.</text>
</comment>
<feature type="region of interest" description="Disordered" evidence="2">
    <location>
        <begin position="149"/>
        <end position="179"/>
    </location>
</feature>
<keyword evidence="1" id="KW-0175">Coiled coil</keyword>
<sequence length="179" mass="20341">MSNRRSAMKAVEKRLRYVAELEKEERELKAETMKLELKLAFIQKEAEDKEVLSEELKLAMETMEEKVKFQDETNAALMEERQRLMTIVAAQRNMTKVHLSARTNQIVSPGAYAMAPVVPLQPQTPPQPHVPLMQEQRQRLKQVEEEIIKDGEDTGNPAALRNWFGGNAYGNPPGAPPSM</sequence>
<keyword evidence="4" id="KW-1185">Reference proteome</keyword>
<gene>
    <name evidence="3" type="ORF">Sjap_006016</name>
</gene>
<dbReference type="EMBL" id="JBBNAE010000002">
    <property type="protein sequence ID" value="KAK9146113.1"/>
    <property type="molecule type" value="Genomic_DNA"/>
</dbReference>
<protein>
    <submittedName>
        <fullName evidence="3">Uncharacterized protein</fullName>
    </submittedName>
</protein>